<feature type="domain" description="CN hydrolase" evidence="10">
    <location>
        <begin position="239"/>
        <end position="481"/>
    </location>
</feature>
<dbReference type="EMBL" id="CP021404">
    <property type="protein sequence ID" value="ATI42750.1"/>
    <property type="molecule type" value="Genomic_DNA"/>
</dbReference>
<feature type="transmembrane region" description="Helical" evidence="9">
    <location>
        <begin position="174"/>
        <end position="197"/>
    </location>
</feature>
<evidence type="ECO:0000313" key="11">
    <source>
        <dbReference type="EMBL" id="ATI42750.1"/>
    </source>
</evidence>
<comment type="pathway">
    <text evidence="9">Protein modification; lipoprotein biosynthesis (N-acyl transfer).</text>
</comment>
<feature type="transmembrane region" description="Helical" evidence="9">
    <location>
        <begin position="77"/>
        <end position="97"/>
    </location>
</feature>
<dbReference type="PANTHER" id="PTHR38686">
    <property type="entry name" value="APOLIPOPROTEIN N-ACYLTRANSFERASE"/>
    <property type="match status" value="1"/>
</dbReference>
<dbReference type="SUPFAM" id="SSF56317">
    <property type="entry name" value="Carbon-nitrogen hydrolase"/>
    <property type="match status" value="1"/>
</dbReference>
<keyword evidence="11" id="KW-0449">Lipoprotein</keyword>
<dbReference type="InterPro" id="IPR036526">
    <property type="entry name" value="C-N_Hydrolase_sf"/>
</dbReference>
<evidence type="ECO:0000259" key="10">
    <source>
        <dbReference type="PROSITE" id="PS50263"/>
    </source>
</evidence>
<dbReference type="NCBIfam" id="TIGR00546">
    <property type="entry name" value="lnt"/>
    <property type="match status" value="1"/>
</dbReference>
<keyword evidence="4 9" id="KW-0808">Transferase</keyword>
<dbReference type="EC" id="2.3.1.269" evidence="9"/>
<protein>
    <recommendedName>
        <fullName evidence="9">Apolipoprotein N-acyltransferase</fullName>
        <shortName evidence="9">ALP N-acyltransferase</shortName>
        <ecNumber evidence="9">2.3.1.269</ecNumber>
    </recommendedName>
</protein>
<feature type="transmembrane region" description="Helical" evidence="9">
    <location>
        <begin position="47"/>
        <end position="65"/>
    </location>
</feature>
<dbReference type="Pfam" id="PF00795">
    <property type="entry name" value="CN_hydrolase"/>
    <property type="match status" value="1"/>
</dbReference>
<sequence length="522" mass="56322">MTETSDATLPRRSLRDRITRVWAGRWSGSAFAGILGLGMATGQAPVSWPWLALPALAVALLLISADPDPRRATWRGWWLGTGYFAGALFWIVEPFLIDAARHGFMAPFALAFLSGGLALLWSLAFALAARAGSPARRAAWAVLLLTLIEMSREWLMTGFPWALLGYIWTDSPQLQLASLLGPHALTFVTLIAAALPAMLGLRRGVVAGLLVALVPGLWGMVRLAQPVLPAADAPIVRLIQPNVAQSLKWDSELMSVFFERQLDMTAAAPPPGQPVPDLVVWPETAVAYRMTPGEGAMAAVTRAAGGTPVALGLLRWWGDDALNSLAVIDGQGQFDTIYDKHHLVPFGEYLPFQSLADRLGITAMTGISGFARGPGPQLIDMGGRLGTALPLICYEAIFPHDLRDAPGRADWILQVTNDAWFGRISGPWQHLAQARVRAVEQGLPFLRAANTGVSAVIDAHGNVLSRLELNQQGLLDAPLPPALPPTVFVRWGNWPLLALCAIWLLGCVVAGRRGARRYANDR</sequence>
<comment type="catalytic activity">
    <reaction evidence="9">
        <text>N-terminal S-1,2-diacyl-sn-glyceryl-L-cysteinyl-[lipoprotein] + a glycerophospholipid = N-acyl-S-1,2-diacyl-sn-glyceryl-L-cysteinyl-[lipoprotein] + a 2-acyl-sn-glycero-3-phospholipid + H(+)</text>
        <dbReference type="Rhea" id="RHEA:48228"/>
        <dbReference type="Rhea" id="RHEA-COMP:14681"/>
        <dbReference type="Rhea" id="RHEA-COMP:14684"/>
        <dbReference type="ChEBI" id="CHEBI:15378"/>
        <dbReference type="ChEBI" id="CHEBI:136912"/>
        <dbReference type="ChEBI" id="CHEBI:140656"/>
        <dbReference type="ChEBI" id="CHEBI:140657"/>
        <dbReference type="ChEBI" id="CHEBI:140660"/>
        <dbReference type="EC" id="2.3.1.269"/>
    </reaction>
</comment>
<keyword evidence="12" id="KW-1185">Reference proteome</keyword>
<feature type="transmembrane region" description="Helical" evidence="9">
    <location>
        <begin position="204"/>
        <end position="221"/>
    </location>
</feature>
<proteinExistence type="inferred from homology"/>
<dbReference type="GO" id="GO:0042158">
    <property type="term" value="P:lipoprotein biosynthetic process"/>
    <property type="evidence" value="ECO:0007669"/>
    <property type="project" value="UniProtKB-UniRule"/>
</dbReference>
<dbReference type="AlphaFoldDB" id="A0A291M1I1"/>
<dbReference type="InterPro" id="IPR045378">
    <property type="entry name" value="LNT_N"/>
</dbReference>
<evidence type="ECO:0000256" key="4">
    <source>
        <dbReference type="ARBA" id="ARBA00022679"/>
    </source>
</evidence>
<evidence type="ECO:0000256" key="2">
    <source>
        <dbReference type="ARBA" id="ARBA00010065"/>
    </source>
</evidence>
<dbReference type="GO" id="GO:0005886">
    <property type="term" value="C:plasma membrane"/>
    <property type="evidence" value="ECO:0007669"/>
    <property type="project" value="UniProtKB-SubCell"/>
</dbReference>
<dbReference type="GO" id="GO:0016410">
    <property type="term" value="F:N-acyltransferase activity"/>
    <property type="evidence" value="ECO:0007669"/>
    <property type="project" value="UniProtKB-UniRule"/>
</dbReference>
<evidence type="ECO:0000256" key="1">
    <source>
        <dbReference type="ARBA" id="ARBA00004651"/>
    </source>
</evidence>
<dbReference type="Pfam" id="PF20154">
    <property type="entry name" value="LNT_N"/>
    <property type="match status" value="1"/>
</dbReference>
<comment type="similarity">
    <text evidence="2 9">Belongs to the CN hydrolase family. Apolipoprotein N-acyltransferase subfamily.</text>
</comment>
<keyword evidence="3 9" id="KW-1003">Cell membrane</keyword>
<comment type="function">
    <text evidence="9">Catalyzes the phospholipid dependent N-acylation of the N-terminal cysteine of apolipoprotein, the last step in lipoprotein maturation.</text>
</comment>
<name>A0A291M1I1_9RHOB</name>
<dbReference type="KEGG" id="cmag:CBW24_12545"/>
<keyword evidence="8 9" id="KW-0012">Acyltransferase</keyword>
<feature type="transmembrane region" description="Helical" evidence="9">
    <location>
        <begin position="140"/>
        <end position="168"/>
    </location>
</feature>
<dbReference type="InterPro" id="IPR003010">
    <property type="entry name" value="C-N_Hydrolase"/>
</dbReference>
<dbReference type="Gene3D" id="3.60.110.10">
    <property type="entry name" value="Carbon-nitrogen hydrolase"/>
    <property type="match status" value="1"/>
</dbReference>
<dbReference type="PANTHER" id="PTHR38686:SF1">
    <property type="entry name" value="APOLIPOPROTEIN N-ACYLTRANSFERASE"/>
    <property type="match status" value="1"/>
</dbReference>
<keyword evidence="6 9" id="KW-1133">Transmembrane helix</keyword>
<dbReference type="UniPathway" id="UPA00666"/>
<dbReference type="Proteomes" id="UP000219050">
    <property type="component" value="Chromosome"/>
</dbReference>
<feature type="transmembrane region" description="Helical" evidence="9">
    <location>
        <begin position="491"/>
        <end position="511"/>
    </location>
</feature>
<organism evidence="11 12">
    <name type="scientific">Pacificitalea manganoxidans</name>
    <dbReference type="NCBI Taxonomy" id="1411902"/>
    <lineage>
        <taxon>Bacteria</taxon>
        <taxon>Pseudomonadati</taxon>
        <taxon>Pseudomonadota</taxon>
        <taxon>Alphaproteobacteria</taxon>
        <taxon>Rhodobacterales</taxon>
        <taxon>Paracoccaceae</taxon>
        <taxon>Pacificitalea</taxon>
    </lineage>
</organism>
<keyword evidence="7 9" id="KW-0472">Membrane</keyword>
<accession>A0A291M1I1</accession>
<feature type="transmembrane region" description="Helical" evidence="9">
    <location>
        <begin position="21"/>
        <end position="41"/>
    </location>
</feature>
<evidence type="ECO:0000256" key="8">
    <source>
        <dbReference type="ARBA" id="ARBA00023315"/>
    </source>
</evidence>
<dbReference type="RefSeq" id="WP_097373794.1">
    <property type="nucleotide sequence ID" value="NZ_CP021404.1"/>
</dbReference>
<feature type="transmembrane region" description="Helical" evidence="9">
    <location>
        <begin position="103"/>
        <end position="128"/>
    </location>
</feature>
<gene>
    <name evidence="9" type="primary">lnt</name>
    <name evidence="11" type="ORF">CBW24_12545</name>
</gene>
<dbReference type="OrthoDB" id="9804277at2"/>
<dbReference type="HAMAP" id="MF_01148">
    <property type="entry name" value="Lnt"/>
    <property type="match status" value="1"/>
</dbReference>
<evidence type="ECO:0000256" key="7">
    <source>
        <dbReference type="ARBA" id="ARBA00023136"/>
    </source>
</evidence>
<reference evidence="11 12" key="1">
    <citation type="submission" date="2017-05" db="EMBL/GenBank/DDBJ databases">
        <title>Comparative genomic and metabolic analysis of manganese-oxidizing mechanisms in Celeribater manganoxidans DY25T: its adaption to the environment of polymetallic nodule.</title>
        <authorList>
            <person name="Wang X."/>
        </authorList>
    </citation>
    <scope>NUCLEOTIDE SEQUENCE [LARGE SCALE GENOMIC DNA]</scope>
    <source>
        <strain evidence="11 12">DY25</strain>
    </source>
</reference>
<evidence type="ECO:0000256" key="6">
    <source>
        <dbReference type="ARBA" id="ARBA00022989"/>
    </source>
</evidence>
<evidence type="ECO:0000313" key="12">
    <source>
        <dbReference type="Proteomes" id="UP000219050"/>
    </source>
</evidence>
<dbReference type="PROSITE" id="PS50263">
    <property type="entry name" value="CN_HYDROLASE"/>
    <property type="match status" value="1"/>
</dbReference>
<keyword evidence="5 9" id="KW-0812">Transmembrane</keyword>
<dbReference type="CDD" id="cd07571">
    <property type="entry name" value="ALP_N-acyl_transferase"/>
    <property type="match status" value="1"/>
</dbReference>
<dbReference type="InterPro" id="IPR004563">
    <property type="entry name" value="Apolipo_AcylTrfase"/>
</dbReference>
<evidence type="ECO:0000256" key="5">
    <source>
        <dbReference type="ARBA" id="ARBA00022692"/>
    </source>
</evidence>
<comment type="subcellular location">
    <subcellularLocation>
        <location evidence="1 9">Cell membrane</location>
        <topology evidence="1 9">Multi-pass membrane protein</topology>
    </subcellularLocation>
</comment>
<evidence type="ECO:0000256" key="9">
    <source>
        <dbReference type="HAMAP-Rule" id="MF_01148"/>
    </source>
</evidence>
<evidence type="ECO:0000256" key="3">
    <source>
        <dbReference type="ARBA" id="ARBA00022475"/>
    </source>
</evidence>